<evidence type="ECO:0000313" key="2">
    <source>
        <dbReference type="Proteomes" id="UP001265315"/>
    </source>
</evidence>
<dbReference type="Proteomes" id="UP001265315">
    <property type="component" value="Unassembled WGS sequence"/>
</dbReference>
<accession>A0AAW8LXW6</accession>
<protein>
    <submittedName>
        <fullName evidence="1">Uncharacterized protein</fullName>
    </submittedName>
</protein>
<name>A0AAW8LXW6_AGRTU</name>
<evidence type="ECO:0000313" key="1">
    <source>
        <dbReference type="EMBL" id="MDR6704014.1"/>
    </source>
</evidence>
<gene>
    <name evidence="1" type="ORF">J2W61_003886</name>
</gene>
<organism evidence="1 2">
    <name type="scientific">Agrobacterium tumefaciens</name>
    <dbReference type="NCBI Taxonomy" id="358"/>
    <lineage>
        <taxon>Bacteria</taxon>
        <taxon>Pseudomonadati</taxon>
        <taxon>Pseudomonadota</taxon>
        <taxon>Alphaproteobacteria</taxon>
        <taxon>Hyphomicrobiales</taxon>
        <taxon>Rhizobiaceae</taxon>
        <taxon>Rhizobium/Agrobacterium group</taxon>
        <taxon>Agrobacterium</taxon>
        <taxon>Agrobacterium tumefaciens complex</taxon>
    </lineage>
</organism>
<reference evidence="1" key="1">
    <citation type="submission" date="2023-07" db="EMBL/GenBank/DDBJ databases">
        <title>Sorghum-associated microbial communities from plants grown in Nebraska, USA.</title>
        <authorList>
            <person name="Schachtman D."/>
        </authorList>
    </citation>
    <scope>NUCLEOTIDE SEQUENCE</scope>
    <source>
        <strain evidence="1">1457</strain>
    </source>
</reference>
<sequence length="102" mass="11714">MTLYRSDRLVIEEPRPCAEEPDRVHLVGHLRSTTLDEIATLLLEHRWRTLRLRQPAALVAHGPDGELLTLNAECEFSLSRLIDAQSGLAFFHDLITRMELQQ</sequence>
<dbReference type="EMBL" id="JAVDSW010000003">
    <property type="protein sequence ID" value="MDR6704014.1"/>
    <property type="molecule type" value="Genomic_DNA"/>
</dbReference>
<proteinExistence type="predicted"/>
<comment type="caution">
    <text evidence="1">The sequence shown here is derived from an EMBL/GenBank/DDBJ whole genome shotgun (WGS) entry which is preliminary data.</text>
</comment>
<dbReference type="RefSeq" id="WP_129565252.1">
    <property type="nucleotide sequence ID" value="NZ_JAGIPM010000003.1"/>
</dbReference>
<dbReference type="AlphaFoldDB" id="A0AAW8LXW6"/>